<dbReference type="Pfam" id="PF14031">
    <property type="entry name" value="D-ser_dehydrat"/>
    <property type="match status" value="1"/>
</dbReference>
<dbReference type="Pfam" id="PF01168">
    <property type="entry name" value="Ala_racemase_N"/>
    <property type="match status" value="1"/>
</dbReference>
<dbReference type="SUPFAM" id="SSF51419">
    <property type="entry name" value="PLP-binding barrel"/>
    <property type="match status" value="1"/>
</dbReference>
<evidence type="ECO:0000259" key="3">
    <source>
        <dbReference type="SMART" id="SM01119"/>
    </source>
</evidence>
<dbReference type="GO" id="GO:0036088">
    <property type="term" value="P:D-serine catabolic process"/>
    <property type="evidence" value="ECO:0007669"/>
    <property type="project" value="TreeGrafter"/>
</dbReference>
<dbReference type="RefSeq" id="WP_127724756.1">
    <property type="nucleotide sequence ID" value="NZ_RLIH01000009.1"/>
</dbReference>
<evidence type="ECO:0000313" key="4">
    <source>
        <dbReference type="EMBL" id="RVU54534.1"/>
    </source>
</evidence>
<dbReference type="InterPro" id="IPR026956">
    <property type="entry name" value="D-ser_dehydrat-like_dom"/>
</dbReference>
<dbReference type="Gene3D" id="3.20.20.10">
    <property type="entry name" value="Alanine racemase"/>
    <property type="match status" value="1"/>
</dbReference>
<dbReference type="InterPro" id="IPR029066">
    <property type="entry name" value="PLP-binding_barrel"/>
</dbReference>
<evidence type="ECO:0000256" key="2">
    <source>
        <dbReference type="ARBA" id="ARBA00023239"/>
    </source>
</evidence>
<gene>
    <name evidence="4" type="ORF">EF514_07205</name>
</gene>
<keyword evidence="5" id="KW-1185">Reference proteome</keyword>
<dbReference type="EMBL" id="RLIH01000009">
    <property type="protein sequence ID" value="RVU54534.1"/>
    <property type="molecule type" value="Genomic_DNA"/>
</dbReference>
<dbReference type="InterPro" id="IPR051466">
    <property type="entry name" value="D-amino_acid_metab_enzyme"/>
</dbReference>
<keyword evidence="2" id="KW-0456">Lyase</keyword>
<organism evidence="4 5">
    <name type="scientific">Anaerosphaera multitolerans</name>
    <dbReference type="NCBI Taxonomy" id="2487351"/>
    <lineage>
        <taxon>Bacteria</taxon>
        <taxon>Bacillati</taxon>
        <taxon>Bacillota</taxon>
        <taxon>Tissierellia</taxon>
        <taxon>Tissierellales</taxon>
        <taxon>Peptoniphilaceae</taxon>
        <taxon>Anaerosphaera</taxon>
    </lineage>
</organism>
<evidence type="ECO:0000256" key="1">
    <source>
        <dbReference type="ARBA" id="ARBA00005323"/>
    </source>
</evidence>
<dbReference type="InterPro" id="IPR001608">
    <property type="entry name" value="Ala_racemase_N"/>
</dbReference>
<evidence type="ECO:0000313" key="5">
    <source>
        <dbReference type="Proteomes" id="UP000288812"/>
    </source>
</evidence>
<dbReference type="Gene3D" id="2.40.37.20">
    <property type="entry name" value="D-serine dehydratase-like domain"/>
    <property type="match status" value="1"/>
</dbReference>
<accession>A0A437S6A1</accession>
<dbReference type="PANTHER" id="PTHR28004:SF2">
    <property type="entry name" value="D-SERINE DEHYDRATASE"/>
    <property type="match status" value="1"/>
</dbReference>
<proteinExistence type="inferred from homology"/>
<comment type="similarity">
    <text evidence="1">Belongs to the DSD1 family.</text>
</comment>
<dbReference type="InterPro" id="IPR042208">
    <property type="entry name" value="D-ser_dehydrat-like_sf"/>
</dbReference>
<name>A0A437S6A1_9FIRM</name>
<comment type="caution">
    <text evidence="4">The sequence shown here is derived from an EMBL/GenBank/DDBJ whole genome shotgun (WGS) entry which is preliminary data.</text>
</comment>
<dbReference type="GO" id="GO:0008721">
    <property type="term" value="F:D-serine ammonia-lyase activity"/>
    <property type="evidence" value="ECO:0007669"/>
    <property type="project" value="TreeGrafter"/>
</dbReference>
<dbReference type="PANTHER" id="PTHR28004">
    <property type="entry name" value="ZGC:162816-RELATED"/>
    <property type="match status" value="1"/>
</dbReference>
<feature type="domain" description="D-serine dehydratase-like" evidence="3">
    <location>
        <begin position="253"/>
        <end position="348"/>
    </location>
</feature>
<protein>
    <submittedName>
        <fullName evidence="4">Amino-acid racemase</fullName>
    </submittedName>
</protein>
<dbReference type="AlphaFoldDB" id="A0A437S6A1"/>
<sequence>MNINKLPTPSIVLDIDTMEDNIKRVHELAKKHNKEIWPMTKTHKSKELMQYQIDNGATGLLCGTIDECEAATELNVENIMYAYPVSDPVSIARIVNIAKKSNFIIRIDGIEAAKLINEVAETKNIKINYTLIIDCGLGRFGIQKEDALNFLNDMKQFKNLVFKGISSHPGQVYGVTTREGVTECANQEMEVMNYVLKQLKANGYEVEYVTSGSTPTFFDAVEDKGIQIYHPGNYIFNDAIQMSIEIASEDQCALSVIASIVSNPKEGLYICDAGAKCLGLDKGAHGNDSIVGHGKIIGHPDAIIDSLSEEVGKIKAKQGEFKVGDRIRMIPNHSCSTANLASYFYGFRGDNVEKIYSVNVRGNSKKFDI</sequence>
<dbReference type="SMART" id="SM01119">
    <property type="entry name" value="D-ser_dehydrat"/>
    <property type="match status" value="1"/>
</dbReference>
<reference evidence="4 5" key="1">
    <citation type="submission" date="2018-11" db="EMBL/GenBank/DDBJ databases">
        <title>Genome sequencing and assembly of Anaerosphaera sp. nov., GS7-6-2.</title>
        <authorList>
            <person name="Rettenmaier R."/>
            <person name="Liebl W."/>
            <person name="Zverlov V."/>
        </authorList>
    </citation>
    <scope>NUCLEOTIDE SEQUENCE [LARGE SCALE GENOMIC DNA]</scope>
    <source>
        <strain evidence="4 5">GS7-6-2</strain>
    </source>
</reference>
<dbReference type="OrthoDB" id="9788869at2"/>
<dbReference type="Proteomes" id="UP000288812">
    <property type="component" value="Unassembled WGS sequence"/>
</dbReference>